<keyword evidence="1" id="KW-0540">Nuclease</keyword>
<feature type="domain" description="Exonuclease" evidence="5">
    <location>
        <begin position="129"/>
        <end position="295"/>
    </location>
</feature>
<keyword evidence="2" id="KW-0378">Hydrolase</keyword>
<sequence length="576" mass="63082">VSPSTSRRRHSSSSSGRGGTVILLLASAICASAWPWWCGTYIAVHMGAGNPSTARSVVGWVFELSWLAFLTVAVVGWVVPKSGPSASNSTTDVAERRAPLGVQPRRRHPRIPCARLTRSVTAYPAAQATFTVVDLETTGLDPDIDRIVEIGLVKFSADGRTIDEFATLVNNPGSSREAIGVHRILDSDLAGAPRIEDVLRETFSFISGTVLVAHNFAFEEGFLSIAAWRAGIPPPDVVGVCTLETCRRHLDGRAFSLPAMYKTATGEWAHDRHTALGDARAAKEVLLWLLHRAPSPLYFTQAPRYGAPSPVLDTCQISCRPVPLVRASMAELLASFPQSTRTRRGDPRAIQRYRRLLDDSVHDGRLTMQEASDLTRLAIATGVTGTRLRQIHRQAWDATFADEKDGPWAALTPLRRREMYLVAEALGLTDLASEVNSVIAACSEPEPSPEARYLRGLRVAIAGEDPEVVALRERAEAYGAKLAVNVTKTVQWLATTTPEADDSRHSSARKLSIPILTPAHASARLDEAIRDAEIKACERQRELDEFAARRRQREIEADAYWRPVWRRSELAGDVGG</sequence>
<dbReference type="GO" id="GO:0008408">
    <property type="term" value="F:3'-5' exonuclease activity"/>
    <property type="evidence" value="ECO:0007669"/>
    <property type="project" value="TreeGrafter"/>
</dbReference>
<dbReference type="AlphaFoldDB" id="A0A2U3NFK3"/>
<dbReference type="GO" id="GO:0003676">
    <property type="term" value="F:nucleic acid binding"/>
    <property type="evidence" value="ECO:0007669"/>
    <property type="project" value="InterPro"/>
</dbReference>
<dbReference type="Proteomes" id="UP000241595">
    <property type="component" value="Unassembled WGS sequence"/>
</dbReference>
<dbReference type="FunFam" id="3.30.420.10:FF:000045">
    <property type="entry name" value="3'-5' exonuclease DinG"/>
    <property type="match status" value="1"/>
</dbReference>
<protein>
    <submittedName>
        <fullName evidence="6">3'-5' exonuclease</fullName>
    </submittedName>
</protein>
<dbReference type="InterPro" id="IPR013520">
    <property type="entry name" value="Ribonucl_H"/>
</dbReference>
<evidence type="ECO:0000256" key="2">
    <source>
        <dbReference type="ARBA" id="ARBA00022801"/>
    </source>
</evidence>
<evidence type="ECO:0000256" key="4">
    <source>
        <dbReference type="SAM" id="Phobius"/>
    </source>
</evidence>
<keyword evidence="4" id="KW-1133">Transmembrane helix</keyword>
<feature type="non-terminal residue" evidence="6">
    <location>
        <position position="1"/>
    </location>
</feature>
<dbReference type="Gene3D" id="3.30.420.10">
    <property type="entry name" value="Ribonuclease H-like superfamily/Ribonuclease H"/>
    <property type="match status" value="1"/>
</dbReference>
<evidence type="ECO:0000259" key="5">
    <source>
        <dbReference type="SMART" id="SM00479"/>
    </source>
</evidence>
<keyword evidence="4" id="KW-0812">Transmembrane</keyword>
<gene>
    <name evidence="6" type="ORF">MTAB308_3829</name>
</gene>
<proteinExistence type="predicted"/>
<evidence type="ECO:0000313" key="7">
    <source>
        <dbReference type="Proteomes" id="UP000241595"/>
    </source>
</evidence>
<dbReference type="Pfam" id="PF00929">
    <property type="entry name" value="RNase_T"/>
    <property type="match status" value="1"/>
</dbReference>
<evidence type="ECO:0000256" key="1">
    <source>
        <dbReference type="ARBA" id="ARBA00022722"/>
    </source>
</evidence>
<dbReference type="SMART" id="SM00479">
    <property type="entry name" value="EXOIII"/>
    <property type="match status" value="1"/>
</dbReference>
<dbReference type="InterPro" id="IPR012337">
    <property type="entry name" value="RNaseH-like_sf"/>
</dbReference>
<dbReference type="CDD" id="cd06127">
    <property type="entry name" value="DEDDh"/>
    <property type="match status" value="1"/>
</dbReference>
<dbReference type="SUPFAM" id="SSF53098">
    <property type="entry name" value="Ribonuclease H-like"/>
    <property type="match status" value="1"/>
</dbReference>
<organism evidence="6 7">
    <name type="scientific">Mycobacterium terramassiliense</name>
    <dbReference type="NCBI Taxonomy" id="1841859"/>
    <lineage>
        <taxon>Bacteria</taxon>
        <taxon>Bacillati</taxon>
        <taxon>Actinomycetota</taxon>
        <taxon>Actinomycetes</taxon>
        <taxon>Mycobacteriales</taxon>
        <taxon>Mycobacteriaceae</taxon>
        <taxon>Mycobacterium</taxon>
    </lineage>
</organism>
<keyword evidence="7" id="KW-1185">Reference proteome</keyword>
<evidence type="ECO:0000256" key="3">
    <source>
        <dbReference type="ARBA" id="ARBA00022839"/>
    </source>
</evidence>
<keyword evidence="3 6" id="KW-0269">Exonuclease</keyword>
<dbReference type="InterPro" id="IPR036397">
    <property type="entry name" value="RNaseH_sf"/>
</dbReference>
<dbReference type="EMBL" id="FTRV01000015">
    <property type="protein sequence ID" value="SPM30326.1"/>
    <property type="molecule type" value="Genomic_DNA"/>
</dbReference>
<dbReference type="STRING" id="1841859.GCA_900157385_03830"/>
<dbReference type="PANTHER" id="PTHR30231">
    <property type="entry name" value="DNA POLYMERASE III SUBUNIT EPSILON"/>
    <property type="match status" value="1"/>
</dbReference>
<accession>A0A2U3NFK3</accession>
<dbReference type="PANTHER" id="PTHR30231:SF4">
    <property type="entry name" value="PROTEIN NEN2"/>
    <property type="match status" value="1"/>
</dbReference>
<keyword evidence="4" id="KW-0472">Membrane</keyword>
<name>A0A2U3NFK3_9MYCO</name>
<feature type="transmembrane region" description="Helical" evidence="4">
    <location>
        <begin position="21"/>
        <end position="37"/>
    </location>
</feature>
<evidence type="ECO:0000313" key="6">
    <source>
        <dbReference type="EMBL" id="SPM30326.1"/>
    </source>
</evidence>
<reference evidence="6 7" key="1">
    <citation type="submission" date="2017-01" db="EMBL/GenBank/DDBJ databases">
        <authorList>
            <consortium name="Urmite Genomes"/>
        </authorList>
    </citation>
    <scope>NUCLEOTIDE SEQUENCE [LARGE SCALE GENOMIC DNA]</scope>
    <source>
        <strain evidence="6 7">AB308</strain>
    </source>
</reference>
<feature type="transmembrane region" description="Helical" evidence="4">
    <location>
        <begin position="57"/>
        <end position="79"/>
    </location>
</feature>